<evidence type="ECO:0000313" key="2">
    <source>
        <dbReference type="EMBL" id="CDI86287.1"/>
    </source>
</evidence>
<dbReference type="AlphaFoldDB" id="U6H332"/>
<accession>U6H332</accession>
<reference evidence="2" key="2">
    <citation type="submission" date="2013-10" db="EMBL/GenBank/DDBJ databases">
        <authorList>
            <person name="Aslett M."/>
        </authorList>
    </citation>
    <scope>NUCLEOTIDE SEQUENCE [LARGE SCALE GENOMIC DNA]</scope>
    <source>
        <strain evidence="2">Houghton</strain>
    </source>
</reference>
<feature type="compositionally biased region" description="Pro residues" evidence="1">
    <location>
        <begin position="170"/>
        <end position="184"/>
    </location>
</feature>
<evidence type="ECO:0000256" key="1">
    <source>
        <dbReference type="SAM" id="MobiDB-lite"/>
    </source>
</evidence>
<dbReference type="EMBL" id="HG695063">
    <property type="protein sequence ID" value="CDI86287.1"/>
    <property type="molecule type" value="Genomic_DNA"/>
</dbReference>
<reference evidence="2" key="1">
    <citation type="submission" date="2013-10" db="EMBL/GenBank/DDBJ databases">
        <title>Genomic analysis of the causative agents of coccidiosis in chickens.</title>
        <authorList>
            <person name="Reid A.J."/>
            <person name="Blake D."/>
            <person name="Billington K."/>
            <person name="Browne H."/>
            <person name="Dunn M."/>
            <person name="Hung S."/>
            <person name="Kawahara F."/>
            <person name="Miranda-Saavedra D."/>
            <person name="Mourier T."/>
            <person name="Nagra H."/>
            <person name="Otto T.D."/>
            <person name="Rawlings N."/>
            <person name="Sanchez A."/>
            <person name="Sanders M."/>
            <person name="Subramaniam C."/>
            <person name="Tay Y."/>
            <person name="Dear P."/>
            <person name="Doerig C."/>
            <person name="Gruber A."/>
            <person name="Parkinson J."/>
            <person name="Shirley M."/>
            <person name="Wan K.L."/>
            <person name="Berriman M."/>
            <person name="Tomley F."/>
            <person name="Pain A."/>
        </authorList>
    </citation>
    <scope>NUCLEOTIDE SEQUENCE [LARGE SCALE GENOMIC DNA]</scope>
    <source>
        <strain evidence="2">Houghton</strain>
    </source>
</reference>
<gene>
    <name evidence="2" type="ORF">EPH_0019110</name>
</gene>
<sequence length="306" mass="32127">MRPFVGGPPTLLLASKGVSSLTVSQHRFLASVPFRAAAGAPLNGGAPGAPPSSGGSPGGPSPPLADCSEGPQGPPLSAAEGWEEVGDSLEEQHHLFGDKFVEAPVPLDEYGSPSYRPPVKVELRRGPQGAPREAPLGAPRGAPRGAPSVGERRQFDPLSEDLDLDIMPSGGPPERGPPKGPPEGPLGGPRGAVTTAEGAELIETESPIAKATHAARMPRAVWERLSPQHLHTQQQLIRARTPEAILEIVAAAAETVGGTGYGGAPVLQQQQDRQTQQQEQQQKQQQHVLQQQLGCRRCLAWMLSTL</sequence>
<evidence type="ECO:0000313" key="3">
    <source>
        <dbReference type="Proteomes" id="UP000018201"/>
    </source>
</evidence>
<feature type="region of interest" description="Disordered" evidence="1">
    <location>
        <begin position="39"/>
        <end position="193"/>
    </location>
</feature>
<keyword evidence="3" id="KW-1185">Reference proteome</keyword>
<dbReference type="OrthoDB" id="385235at2759"/>
<organism evidence="2 3">
    <name type="scientific">Eimeria praecox</name>
    <dbReference type="NCBI Taxonomy" id="51316"/>
    <lineage>
        <taxon>Eukaryota</taxon>
        <taxon>Sar</taxon>
        <taxon>Alveolata</taxon>
        <taxon>Apicomplexa</taxon>
        <taxon>Conoidasida</taxon>
        <taxon>Coccidia</taxon>
        <taxon>Eucoccidiorida</taxon>
        <taxon>Eimeriorina</taxon>
        <taxon>Eimeriidae</taxon>
        <taxon>Eimeria</taxon>
    </lineage>
</organism>
<dbReference type="Proteomes" id="UP000018201">
    <property type="component" value="Unassembled WGS sequence"/>
</dbReference>
<dbReference type="VEuPathDB" id="ToxoDB:EPH_0019110"/>
<protein>
    <submittedName>
        <fullName evidence="2">Uncharacterized protein</fullName>
    </submittedName>
</protein>
<proteinExistence type="predicted"/>
<feature type="compositionally biased region" description="Basic and acidic residues" evidence="1">
    <location>
        <begin position="90"/>
        <end position="101"/>
    </location>
</feature>
<name>U6H332_9EIME</name>